<accession>A0A1H7FAL8</accession>
<gene>
    <name evidence="2" type="ORF">SAMN05421740_101276</name>
</gene>
<protein>
    <recommendedName>
        <fullName evidence="4">DUF4920 domain-containing protein</fullName>
    </recommendedName>
</protein>
<evidence type="ECO:0008006" key="4">
    <source>
        <dbReference type="Google" id="ProtNLM"/>
    </source>
</evidence>
<feature type="signal peptide" evidence="1">
    <location>
        <begin position="1"/>
        <end position="20"/>
    </location>
</feature>
<dbReference type="STRING" id="332977.SAMN05421740_101276"/>
<sequence>MKRLTTLFAAIVCLITVSQAQEAIPSAQPGVQYGKAISKDGAIDVHALAAKLAVDSTYTGKVEGKVVEVCKKKGCFIRVEREGEGDPILVRFKDYGFFMPQDIIGKTVVLEGQAKVKEVSVAQQQHFAGDAGKNAAEIAKITQPKVDINIIADGVVVVQ</sequence>
<evidence type="ECO:0000313" key="2">
    <source>
        <dbReference type="EMBL" id="SEK22744.1"/>
    </source>
</evidence>
<name>A0A1H7FAL8_9SPHI</name>
<dbReference type="RefSeq" id="WP_090602179.1">
    <property type="nucleotide sequence ID" value="NZ_FNZR01000001.1"/>
</dbReference>
<evidence type="ECO:0000256" key="1">
    <source>
        <dbReference type="SAM" id="SignalP"/>
    </source>
</evidence>
<dbReference type="Pfam" id="PF16267">
    <property type="entry name" value="DUF4920"/>
    <property type="match status" value="1"/>
</dbReference>
<dbReference type="EMBL" id="FNZR01000001">
    <property type="protein sequence ID" value="SEK22744.1"/>
    <property type="molecule type" value="Genomic_DNA"/>
</dbReference>
<dbReference type="AlphaFoldDB" id="A0A1H7FAL8"/>
<keyword evidence="3" id="KW-1185">Reference proteome</keyword>
<feature type="chain" id="PRO_5011651286" description="DUF4920 domain-containing protein" evidence="1">
    <location>
        <begin position="21"/>
        <end position="159"/>
    </location>
</feature>
<dbReference type="OrthoDB" id="129527at2"/>
<organism evidence="2 3">
    <name type="scientific">Parapedobacter koreensis</name>
    <dbReference type="NCBI Taxonomy" id="332977"/>
    <lineage>
        <taxon>Bacteria</taxon>
        <taxon>Pseudomonadati</taxon>
        <taxon>Bacteroidota</taxon>
        <taxon>Sphingobacteriia</taxon>
        <taxon>Sphingobacteriales</taxon>
        <taxon>Sphingobacteriaceae</taxon>
        <taxon>Parapedobacter</taxon>
    </lineage>
</organism>
<dbReference type="InterPro" id="IPR032577">
    <property type="entry name" value="DUF4920"/>
</dbReference>
<reference evidence="3" key="1">
    <citation type="submission" date="2016-10" db="EMBL/GenBank/DDBJ databases">
        <authorList>
            <person name="Varghese N."/>
            <person name="Submissions S."/>
        </authorList>
    </citation>
    <scope>NUCLEOTIDE SEQUENCE [LARGE SCALE GENOMIC DNA]</scope>
    <source>
        <strain evidence="3">Jip14</strain>
    </source>
</reference>
<dbReference type="Proteomes" id="UP000198916">
    <property type="component" value="Unassembled WGS sequence"/>
</dbReference>
<evidence type="ECO:0000313" key="3">
    <source>
        <dbReference type="Proteomes" id="UP000198916"/>
    </source>
</evidence>
<proteinExistence type="predicted"/>
<keyword evidence="1" id="KW-0732">Signal</keyword>